<keyword evidence="5" id="KW-1185">Reference proteome</keyword>
<name>A0ABY4HWQ0_CHIFI</name>
<dbReference type="Proteomes" id="UP000830198">
    <property type="component" value="Chromosome"/>
</dbReference>
<dbReference type="InterPro" id="IPR007492">
    <property type="entry name" value="LytTR_DNA-bd_dom"/>
</dbReference>
<accession>A0ABY4HWQ0</accession>
<sequence>MTLNPAAITVVIVEDLPIVRKNAAHLLGAHPGVQLLGSCATVADAIPLINREQPALLLLDIQLPDGTGFDILQHFWPPAFKVIFLTAFQEHAIRAIKYGALDYLLKPLDPGELTQALGRMQQLQTPAIQQLQVASMQYNSSVDNQRLVIRTSELLHVLQAADIIYLQASGVYTIFFLGDGRKIVSSKNIKVYEETLPQALFIRPHQSYIVNTLFIEKYHTNGYIILKGNIQIPVATRRKELITTLIRKLR</sequence>
<dbReference type="SMART" id="SM00448">
    <property type="entry name" value="REC"/>
    <property type="match status" value="1"/>
</dbReference>
<dbReference type="SMART" id="SM00850">
    <property type="entry name" value="LytTR"/>
    <property type="match status" value="1"/>
</dbReference>
<evidence type="ECO:0000259" key="3">
    <source>
        <dbReference type="PROSITE" id="PS50930"/>
    </source>
</evidence>
<dbReference type="PROSITE" id="PS50930">
    <property type="entry name" value="HTH_LYTTR"/>
    <property type="match status" value="1"/>
</dbReference>
<gene>
    <name evidence="4" type="ORF">MYF79_23960</name>
</gene>
<feature type="domain" description="HTH LytTR-type" evidence="3">
    <location>
        <begin position="147"/>
        <end position="244"/>
    </location>
</feature>
<dbReference type="SUPFAM" id="SSF52172">
    <property type="entry name" value="CheY-like"/>
    <property type="match status" value="1"/>
</dbReference>
<dbReference type="InterPro" id="IPR001789">
    <property type="entry name" value="Sig_transdc_resp-reg_receiver"/>
</dbReference>
<dbReference type="PANTHER" id="PTHR37299:SF1">
    <property type="entry name" value="STAGE 0 SPORULATION PROTEIN A HOMOLOG"/>
    <property type="match status" value="1"/>
</dbReference>
<reference evidence="4 5" key="1">
    <citation type="submission" date="2022-04" db="EMBL/GenBank/DDBJ databases">
        <title>The arsenic-methylating capacity of Chitinophaga filiformis YT5 during chitin decomposition.</title>
        <authorList>
            <person name="Chen G."/>
            <person name="Liang Y."/>
        </authorList>
    </citation>
    <scope>NUCLEOTIDE SEQUENCE [LARGE SCALE GENOMIC DNA]</scope>
    <source>
        <strain evidence="4 5">YT5</strain>
    </source>
</reference>
<keyword evidence="1" id="KW-0597">Phosphoprotein</keyword>
<dbReference type="GO" id="GO:0003677">
    <property type="term" value="F:DNA binding"/>
    <property type="evidence" value="ECO:0007669"/>
    <property type="project" value="UniProtKB-KW"/>
</dbReference>
<dbReference type="Pfam" id="PF04397">
    <property type="entry name" value="LytTR"/>
    <property type="match status" value="1"/>
</dbReference>
<dbReference type="InterPro" id="IPR046947">
    <property type="entry name" value="LytR-like"/>
</dbReference>
<keyword evidence="4" id="KW-0238">DNA-binding</keyword>
<evidence type="ECO:0000259" key="2">
    <source>
        <dbReference type="PROSITE" id="PS50110"/>
    </source>
</evidence>
<dbReference type="PANTHER" id="PTHR37299">
    <property type="entry name" value="TRANSCRIPTIONAL REGULATOR-RELATED"/>
    <property type="match status" value="1"/>
</dbReference>
<feature type="domain" description="Response regulatory" evidence="2">
    <location>
        <begin position="9"/>
        <end position="121"/>
    </location>
</feature>
<dbReference type="EMBL" id="CP095855">
    <property type="protein sequence ID" value="UPK68012.1"/>
    <property type="molecule type" value="Genomic_DNA"/>
</dbReference>
<protein>
    <submittedName>
        <fullName evidence="4">LytTR family DNA-binding domain-containing protein</fullName>
    </submittedName>
</protein>
<evidence type="ECO:0000313" key="4">
    <source>
        <dbReference type="EMBL" id="UPK68012.1"/>
    </source>
</evidence>
<dbReference type="Gene3D" id="2.40.50.1020">
    <property type="entry name" value="LytTr DNA-binding domain"/>
    <property type="match status" value="1"/>
</dbReference>
<evidence type="ECO:0000313" key="5">
    <source>
        <dbReference type="Proteomes" id="UP000830198"/>
    </source>
</evidence>
<feature type="modified residue" description="4-aspartylphosphate" evidence="1">
    <location>
        <position position="60"/>
    </location>
</feature>
<dbReference type="RefSeq" id="WP_247810353.1">
    <property type="nucleotide sequence ID" value="NZ_CP095855.1"/>
</dbReference>
<dbReference type="Pfam" id="PF00072">
    <property type="entry name" value="Response_reg"/>
    <property type="match status" value="1"/>
</dbReference>
<proteinExistence type="predicted"/>
<dbReference type="Gene3D" id="3.40.50.2300">
    <property type="match status" value="1"/>
</dbReference>
<organism evidence="4 5">
    <name type="scientific">Chitinophaga filiformis</name>
    <name type="common">Myxococcus filiformis</name>
    <name type="synonym">Flexibacter filiformis</name>
    <dbReference type="NCBI Taxonomy" id="104663"/>
    <lineage>
        <taxon>Bacteria</taxon>
        <taxon>Pseudomonadati</taxon>
        <taxon>Bacteroidota</taxon>
        <taxon>Chitinophagia</taxon>
        <taxon>Chitinophagales</taxon>
        <taxon>Chitinophagaceae</taxon>
        <taxon>Chitinophaga</taxon>
    </lineage>
</organism>
<evidence type="ECO:0000256" key="1">
    <source>
        <dbReference type="PROSITE-ProRule" id="PRU00169"/>
    </source>
</evidence>
<dbReference type="PROSITE" id="PS50110">
    <property type="entry name" value="RESPONSE_REGULATORY"/>
    <property type="match status" value="1"/>
</dbReference>
<dbReference type="InterPro" id="IPR011006">
    <property type="entry name" value="CheY-like_superfamily"/>
</dbReference>